<dbReference type="Pfam" id="PF00400">
    <property type="entry name" value="WD40"/>
    <property type="match status" value="3"/>
</dbReference>
<feature type="compositionally biased region" description="Low complexity" evidence="2">
    <location>
        <begin position="1"/>
        <end position="16"/>
    </location>
</feature>
<evidence type="ECO:0000256" key="1">
    <source>
        <dbReference type="PROSITE-ProRule" id="PRU00221"/>
    </source>
</evidence>
<evidence type="ECO:0000313" key="4">
    <source>
        <dbReference type="Proteomes" id="UP001164746"/>
    </source>
</evidence>
<dbReference type="SUPFAM" id="SSF50978">
    <property type="entry name" value="WD40 repeat-like"/>
    <property type="match status" value="1"/>
</dbReference>
<proteinExistence type="predicted"/>
<dbReference type="InterPro" id="IPR051859">
    <property type="entry name" value="DCAF"/>
</dbReference>
<dbReference type="Gene3D" id="2.130.10.10">
    <property type="entry name" value="YVTN repeat-like/Quinoprotein amine dehydrogenase"/>
    <property type="match status" value="2"/>
</dbReference>
<dbReference type="InterPro" id="IPR001680">
    <property type="entry name" value="WD40_rpt"/>
</dbReference>
<feature type="region of interest" description="Disordered" evidence="2">
    <location>
        <begin position="1"/>
        <end position="56"/>
    </location>
</feature>
<feature type="compositionally biased region" description="Gly residues" evidence="2">
    <location>
        <begin position="35"/>
        <end position="44"/>
    </location>
</feature>
<dbReference type="EMBL" id="CP111019">
    <property type="protein sequence ID" value="WAR12871.1"/>
    <property type="molecule type" value="Genomic_DNA"/>
</dbReference>
<keyword evidence="4" id="KW-1185">Reference proteome</keyword>
<reference evidence="3" key="1">
    <citation type="submission" date="2022-11" db="EMBL/GenBank/DDBJ databases">
        <title>Centuries of genome instability and evolution in soft-shell clam transmissible cancer (bioRxiv).</title>
        <authorList>
            <person name="Hart S.F.M."/>
            <person name="Yonemitsu M.A."/>
            <person name="Giersch R.M."/>
            <person name="Beal B.F."/>
            <person name="Arriagada G."/>
            <person name="Davis B.W."/>
            <person name="Ostrander E.A."/>
            <person name="Goff S.P."/>
            <person name="Metzger M.J."/>
        </authorList>
    </citation>
    <scope>NUCLEOTIDE SEQUENCE</scope>
    <source>
        <strain evidence="3">MELC-2E11</strain>
        <tissue evidence="3">Siphon/mantle</tissue>
    </source>
</reference>
<feature type="repeat" description="WD" evidence="1">
    <location>
        <begin position="316"/>
        <end position="336"/>
    </location>
</feature>
<dbReference type="Proteomes" id="UP001164746">
    <property type="component" value="Chromosome 8"/>
</dbReference>
<dbReference type="InterPro" id="IPR036322">
    <property type="entry name" value="WD40_repeat_dom_sf"/>
</dbReference>
<keyword evidence="1" id="KW-0853">WD repeat</keyword>
<evidence type="ECO:0000256" key="2">
    <source>
        <dbReference type="SAM" id="MobiDB-lite"/>
    </source>
</evidence>
<protein>
    <submittedName>
        <fullName evidence="3">DCA11-like protein</fullName>
    </submittedName>
</protein>
<feature type="compositionally biased region" description="Acidic residues" evidence="2">
    <location>
        <begin position="476"/>
        <end position="488"/>
    </location>
</feature>
<feature type="compositionally biased region" description="Basic residues" evidence="2">
    <location>
        <begin position="492"/>
        <end position="505"/>
    </location>
</feature>
<feature type="region of interest" description="Disordered" evidence="2">
    <location>
        <begin position="471"/>
        <end position="505"/>
    </location>
</feature>
<evidence type="ECO:0000313" key="3">
    <source>
        <dbReference type="EMBL" id="WAR12871.1"/>
    </source>
</evidence>
<dbReference type="SMART" id="SM00320">
    <property type="entry name" value="WD40"/>
    <property type="match status" value="5"/>
</dbReference>
<feature type="repeat" description="WD" evidence="1">
    <location>
        <begin position="429"/>
        <end position="470"/>
    </location>
</feature>
<sequence length="528" mass="60180">MGSINSSNRRSRMSSSVDLTSGQSEDLSREEPEGGNEGEGGAAARGGDEVTDSDNEQHDLSTILAYLIRSGQVRILHSDQDEDYTDDDEGYFEHPKPAPIADPNPDTSRIKKNDIYEETLLKTGRSSAFDKTHPTIPQMLFKRQCGMQNQGKFIPSDRRVISKPFLPNSSTTLDNYRQKTFCGTYSVDGNIFLSASQDQCIRVYDTRDDEFKLLKKVRARDVGWSPRWQLHGVFKLALPLHPNANSFCIFSLTFSSDNREIMGGANDGNLYVYDRDSGQRSLKIETHEDDVNAVAFADRSSQILFSGGDDGLIKGDSRYLLSNSKDQTMKLWDVRNFSPQDAIEQTKRAVSKQRWDYRWQQVPKRMLKKPQLEGDGSVMTYRGHSVLHTLIRCRFSPEYSTGQRYVYTGCALGNLVVYDLLSGNVVRKLEGHRSCVRDVSWHPYENNIMTASWDGTVRKWTYEAKDEINDLRVDSPDDNGNSDDDDDDESRRRRRSLRHCHEKRLSKKQRTSSQCEYLMPEKCGGLFD</sequence>
<organism evidence="3 4">
    <name type="scientific">Mya arenaria</name>
    <name type="common">Soft-shell clam</name>
    <dbReference type="NCBI Taxonomy" id="6604"/>
    <lineage>
        <taxon>Eukaryota</taxon>
        <taxon>Metazoa</taxon>
        <taxon>Spiralia</taxon>
        <taxon>Lophotrochozoa</taxon>
        <taxon>Mollusca</taxon>
        <taxon>Bivalvia</taxon>
        <taxon>Autobranchia</taxon>
        <taxon>Heteroconchia</taxon>
        <taxon>Euheterodonta</taxon>
        <taxon>Imparidentia</taxon>
        <taxon>Neoheterodontei</taxon>
        <taxon>Myida</taxon>
        <taxon>Myoidea</taxon>
        <taxon>Myidae</taxon>
        <taxon>Mya</taxon>
    </lineage>
</organism>
<dbReference type="PANTHER" id="PTHR19847">
    <property type="entry name" value="DDB1- AND CUL4-ASSOCIATED FACTOR 11"/>
    <property type="match status" value="1"/>
</dbReference>
<dbReference type="PROSITE" id="PS50082">
    <property type="entry name" value="WD_REPEATS_2"/>
    <property type="match status" value="2"/>
</dbReference>
<dbReference type="PANTHER" id="PTHR19847:SF7">
    <property type="entry name" value="DDB1- AND CUL4-ASSOCIATED FACTOR 11"/>
    <property type="match status" value="1"/>
</dbReference>
<accession>A0ABY7EVM1</accession>
<dbReference type="InterPro" id="IPR015943">
    <property type="entry name" value="WD40/YVTN_repeat-like_dom_sf"/>
</dbReference>
<gene>
    <name evidence="3" type="ORF">MAR_027051</name>
</gene>
<name>A0ABY7EVM1_MYAAR</name>
<dbReference type="PROSITE" id="PS50294">
    <property type="entry name" value="WD_REPEATS_REGION"/>
    <property type="match status" value="1"/>
</dbReference>